<dbReference type="GO" id="GO:0046872">
    <property type="term" value="F:metal ion binding"/>
    <property type="evidence" value="ECO:0007669"/>
    <property type="project" value="UniProtKB-KW"/>
</dbReference>
<keyword evidence="1" id="KW-0949">S-adenosyl-L-methionine</keyword>
<dbReference type="CDD" id="cd01335">
    <property type="entry name" value="Radical_SAM"/>
    <property type="match status" value="1"/>
</dbReference>
<dbReference type="SUPFAM" id="SSF102114">
    <property type="entry name" value="Radical SAM enzymes"/>
    <property type="match status" value="1"/>
</dbReference>
<keyword evidence="7" id="KW-1185">Reference proteome</keyword>
<dbReference type="EMBL" id="QNRX01000005">
    <property type="protein sequence ID" value="RBP66736.1"/>
    <property type="molecule type" value="Genomic_DNA"/>
</dbReference>
<dbReference type="InterPro" id="IPR034474">
    <property type="entry name" value="Methyltransferase_Class_D"/>
</dbReference>
<dbReference type="Proteomes" id="UP000253490">
    <property type="component" value="Unassembled WGS sequence"/>
</dbReference>
<dbReference type="InterPro" id="IPR006638">
    <property type="entry name" value="Elp3/MiaA/NifB-like_rSAM"/>
</dbReference>
<evidence type="ECO:0000259" key="5">
    <source>
        <dbReference type="PROSITE" id="PS51918"/>
    </source>
</evidence>
<dbReference type="Pfam" id="PF04055">
    <property type="entry name" value="Radical_SAM"/>
    <property type="match status" value="1"/>
</dbReference>
<dbReference type="Gene3D" id="3.20.20.70">
    <property type="entry name" value="Aldolase class I"/>
    <property type="match status" value="1"/>
</dbReference>
<comment type="caution">
    <text evidence="6">The sequence shown here is derived from an EMBL/GenBank/DDBJ whole genome shotgun (WGS) entry which is preliminary data.</text>
</comment>
<dbReference type="NCBIfam" id="NF045646">
    <property type="entry name" value="rSAM_Se_TrsS"/>
    <property type="match status" value="1"/>
</dbReference>
<dbReference type="RefSeq" id="WP_113920167.1">
    <property type="nucleotide sequence ID" value="NZ_QNRX01000005.1"/>
</dbReference>
<evidence type="ECO:0000313" key="6">
    <source>
        <dbReference type="EMBL" id="RBP66736.1"/>
    </source>
</evidence>
<dbReference type="AlphaFoldDB" id="A0A366IA36"/>
<accession>A0A366IA36</accession>
<dbReference type="InterPro" id="IPR058240">
    <property type="entry name" value="rSAM_sf"/>
</dbReference>
<dbReference type="Pfam" id="PF23545">
    <property type="entry name" value="Zn_ribbon_HMPTM"/>
    <property type="match status" value="1"/>
</dbReference>
<evidence type="ECO:0000256" key="1">
    <source>
        <dbReference type="ARBA" id="ARBA00022691"/>
    </source>
</evidence>
<dbReference type="SFLD" id="SFLDG01067">
    <property type="entry name" value="SPASM/twitch_domain_containing"/>
    <property type="match status" value="1"/>
</dbReference>
<sequence length="445" mass="50620">MGNLKGTVIGETESVCPVCLSRIKAQKIQYEDDVYLHKTCKEHGDFSVRIWKGLPSYNSWAPERKAAKDVYSITEVKKGCPYDCGICPDHRQHTCCVLLEITKNCNLHCPICFASSGEVNEEDPSLEEIKQWYKLLKEAGGTFNIQISGGEPSLRDDVPEIIKMGRDLGFPFFQLNTNGIRIAHDIDYVKSLKDAGLDCVYLQFDSLKDEVLEKIRGKALLHIKEKAIENCAEHGIGVVLVPTLVKGLNTDEIGKILYFAIEKMPYIRGVHFQPCSYFGRYPEEDSEHFTLPELLRAIEDQTEGKMKVQDFKPATAENPYCSFNGGFRLNPDETLTPLQKTQSCCCSSNNESERSREYVSRRWKGAVNKANVAPRNQKPQDIDEFLERTKQYTLAVSAMAFQDAWNLDLERLRDCYIHIVSPDKRIIPFCAYNLTGIDGRSLYRR</sequence>
<dbReference type="SFLD" id="SFLDG01100">
    <property type="entry name" value="methyltransferase_(Class_D)"/>
    <property type="match status" value="1"/>
</dbReference>
<evidence type="ECO:0000313" key="7">
    <source>
        <dbReference type="Proteomes" id="UP000253490"/>
    </source>
</evidence>
<dbReference type="GO" id="GO:0051536">
    <property type="term" value="F:iron-sulfur cluster binding"/>
    <property type="evidence" value="ECO:0007669"/>
    <property type="project" value="UniProtKB-KW"/>
</dbReference>
<evidence type="ECO:0000256" key="3">
    <source>
        <dbReference type="ARBA" id="ARBA00023004"/>
    </source>
</evidence>
<organism evidence="6 7">
    <name type="scientific">Alkalibaculum bacchi</name>
    <dbReference type="NCBI Taxonomy" id="645887"/>
    <lineage>
        <taxon>Bacteria</taxon>
        <taxon>Bacillati</taxon>
        <taxon>Bacillota</taxon>
        <taxon>Clostridia</taxon>
        <taxon>Eubacteriales</taxon>
        <taxon>Eubacteriaceae</taxon>
        <taxon>Alkalibaculum</taxon>
    </lineage>
</organism>
<dbReference type="SFLD" id="SFLDS00029">
    <property type="entry name" value="Radical_SAM"/>
    <property type="match status" value="1"/>
</dbReference>
<keyword evidence="3" id="KW-0408">Iron</keyword>
<dbReference type="SMART" id="SM00729">
    <property type="entry name" value="Elp3"/>
    <property type="match status" value="1"/>
</dbReference>
<dbReference type="PANTHER" id="PTHR43306:SF1">
    <property type="entry name" value="7,8-DIHYDRO-6-HYDROXYMETHYLPTERIN DIMETHYLTRANSFERASE"/>
    <property type="match status" value="1"/>
</dbReference>
<evidence type="ECO:0000256" key="2">
    <source>
        <dbReference type="ARBA" id="ARBA00022723"/>
    </source>
</evidence>
<feature type="domain" description="Radical SAM core" evidence="5">
    <location>
        <begin position="88"/>
        <end position="310"/>
    </location>
</feature>
<dbReference type="InterPro" id="IPR007197">
    <property type="entry name" value="rSAM"/>
</dbReference>
<reference evidence="6 7" key="1">
    <citation type="submission" date="2018-06" db="EMBL/GenBank/DDBJ databases">
        <title>Genomic Encyclopedia of Type Strains, Phase IV (KMG-IV): sequencing the most valuable type-strain genomes for metagenomic binning, comparative biology and taxonomic classification.</title>
        <authorList>
            <person name="Goeker M."/>
        </authorList>
    </citation>
    <scope>NUCLEOTIDE SEQUENCE [LARGE SCALE GENOMIC DNA]</scope>
    <source>
        <strain evidence="6 7">DSM 22112</strain>
    </source>
</reference>
<dbReference type="OrthoDB" id="9810775at2"/>
<dbReference type="InterPro" id="IPR056488">
    <property type="entry name" value="Zn_ribbon_HMPTM"/>
</dbReference>
<dbReference type="PANTHER" id="PTHR43306">
    <property type="entry name" value="7,8-DIHYDRO-6-HYDROXYMETHYLPTERIN DIMETHYLTRANSFERASE"/>
    <property type="match status" value="1"/>
</dbReference>
<dbReference type="PROSITE" id="PS51918">
    <property type="entry name" value="RADICAL_SAM"/>
    <property type="match status" value="1"/>
</dbReference>
<dbReference type="InterPro" id="IPR013785">
    <property type="entry name" value="Aldolase_TIM"/>
</dbReference>
<name>A0A366IA36_9FIRM</name>
<proteinExistence type="predicted"/>
<keyword evidence="2" id="KW-0479">Metal-binding</keyword>
<gene>
    <name evidence="6" type="ORF">DES36_105117</name>
</gene>
<evidence type="ECO:0000256" key="4">
    <source>
        <dbReference type="ARBA" id="ARBA00023014"/>
    </source>
</evidence>
<protein>
    <recommendedName>
        <fullName evidence="5">Radical SAM core domain-containing protein</fullName>
    </recommendedName>
</protein>
<dbReference type="InterPro" id="IPR054698">
    <property type="entry name" value="rSAM_Se_TrsS"/>
</dbReference>
<dbReference type="GO" id="GO:0003824">
    <property type="term" value="F:catalytic activity"/>
    <property type="evidence" value="ECO:0007669"/>
    <property type="project" value="InterPro"/>
</dbReference>
<keyword evidence="4" id="KW-0411">Iron-sulfur</keyword>